<dbReference type="SUPFAM" id="SSF159594">
    <property type="entry name" value="XCC0632-like"/>
    <property type="match status" value="1"/>
</dbReference>
<organism evidence="4 5">
    <name type="scientific">Salinicola lusitanus</name>
    <dbReference type="NCBI Taxonomy" id="1949085"/>
    <lineage>
        <taxon>Bacteria</taxon>
        <taxon>Pseudomonadati</taxon>
        <taxon>Pseudomonadota</taxon>
        <taxon>Gammaproteobacteria</taxon>
        <taxon>Oceanospirillales</taxon>
        <taxon>Halomonadaceae</taxon>
        <taxon>Salinicola</taxon>
    </lineage>
</organism>
<evidence type="ECO:0000313" key="5">
    <source>
        <dbReference type="Proteomes" id="UP001453229"/>
    </source>
</evidence>
<name>A0ABZ3CQV4_9GAMM</name>
<keyword evidence="5" id="KW-1185">Reference proteome</keyword>
<dbReference type="EMBL" id="CP151919">
    <property type="protein sequence ID" value="XAD53568.1"/>
    <property type="molecule type" value="Genomic_DNA"/>
</dbReference>
<dbReference type="InterPro" id="IPR005586">
    <property type="entry name" value="ABC_trans_aux"/>
</dbReference>
<proteinExistence type="predicted"/>
<reference evidence="4 5" key="1">
    <citation type="submission" date="2024-04" db="EMBL/GenBank/DDBJ databases">
        <title>Salinicola lusitanus LLJ914,a marine bacterium isolated from the Okinawa Trough.</title>
        <authorList>
            <person name="Li J."/>
        </authorList>
    </citation>
    <scope>NUCLEOTIDE SEQUENCE [LARGE SCALE GENOMIC DNA]</scope>
    <source>
        <strain evidence="4 5">LLJ914</strain>
    </source>
</reference>
<dbReference type="Pfam" id="PF03886">
    <property type="entry name" value="ABC_trans_aux"/>
    <property type="match status" value="1"/>
</dbReference>
<evidence type="ECO:0000256" key="1">
    <source>
        <dbReference type="SAM" id="MobiDB-lite"/>
    </source>
</evidence>
<dbReference type="Proteomes" id="UP001453229">
    <property type="component" value="Chromosome"/>
</dbReference>
<evidence type="ECO:0000313" key="4">
    <source>
        <dbReference type="EMBL" id="XAD53568.1"/>
    </source>
</evidence>
<feature type="chain" id="PRO_5045821049" evidence="2">
    <location>
        <begin position="27"/>
        <end position="206"/>
    </location>
</feature>
<accession>A0ABZ3CQV4</accession>
<feature type="region of interest" description="Disordered" evidence="1">
    <location>
        <begin position="37"/>
        <end position="58"/>
    </location>
</feature>
<feature type="domain" description="ABC-type transport auxiliary lipoprotein component" evidence="3">
    <location>
        <begin position="38"/>
        <end position="196"/>
    </location>
</feature>
<sequence>MMALLMFRWRQFGATTLLMIATAALAGCAAQSTPTNRYTLPEVASPPSSPTSSISGNRQLSVSPVEVASYLDQEGIVMQTSDIELNAANQNLWAEELGHQLTRQLRQSLSAELPGVTVVSSAQGGAGTQRLSLSVDQFQGRYDGRAVASGEWQLHDGNRLVMQRHFDVTRPLENDGYPALVRALGAVWKEVARQVAASVRAAPSAD</sequence>
<keyword evidence="4" id="KW-0449">Lipoprotein</keyword>
<dbReference type="Gene3D" id="3.40.50.10610">
    <property type="entry name" value="ABC-type transport auxiliary lipoprotein component"/>
    <property type="match status" value="1"/>
</dbReference>
<gene>
    <name evidence="4" type="ORF">AAGT95_17240</name>
</gene>
<feature type="signal peptide" evidence="2">
    <location>
        <begin position="1"/>
        <end position="26"/>
    </location>
</feature>
<evidence type="ECO:0000256" key="2">
    <source>
        <dbReference type="SAM" id="SignalP"/>
    </source>
</evidence>
<protein>
    <submittedName>
        <fullName evidence="4">ABC-type transport auxiliary lipoprotein family protein</fullName>
    </submittedName>
</protein>
<evidence type="ECO:0000259" key="3">
    <source>
        <dbReference type="Pfam" id="PF03886"/>
    </source>
</evidence>
<keyword evidence="2" id="KW-0732">Signal</keyword>
<dbReference type="RefSeq" id="WP_342594609.1">
    <property type="nucleotide sequence ID" value="NZ_CP151919.1"/>
</dbReference>